<protein>
    <recommendedName>
        <fullName evidence="3">Collagen-like protein</fullName>
    </recommendedName>
</protein>
<dbReference type="PANTHER" id="PTHR24023">
    <property type="entry name" value="COLLAGEN ALPHA"/>
    <property type="match status" value="1"/>
</dbReference>
<evidence type="ECO:0008006" key="3">
    <source>
        <dbReference type="Google" id="ProtNLM"/>
    </source>
</evidence>
<feature type="region of interest" description="Disordered" evidence="1">
    <location>
        <begin position="1"/>
        <end position="74"/>
    </location>
</feature>
<dbReference type="GO" id="GO:0030198">
    <property type="term" value="P:extracellular matrix organization"/>
    <property type="evidence" value="ECO:0007669"/>
    <property type="project" value="TreeGrafter"/>
</dbReference>
<proteinExistence type="predicted"/>
<sequence>DPGAAGETGAQGIQGLPGSDGLNGQDGTNGSDGTNGNDGTNGINGIDGDQGIPGQDGAVGPQGEQGEPGDDGSVAELSFYARDRQTTLLQNQIHTYDVFCYNGDQLISTGYKISPPITDETEFNMVSDFTRFDIQHQSWFPQMYYGGTVDRTIEVSLLCLDLTP</sequence>
<dbReference type="GO" id="GO:0031012">
    <property type="term" value="C:extracellular matrix"/>
    <property type="evidence" value="ECO:0007669"/>
    <property type="project" value="TreeGrafter"/>
</dbReference>
<dbReference type="Pfam" id="PF01391">
    <property type="entry name" value="Collagen"/>
    <property type="match status" value="1"/>
</dbReference>
<evidence type="ECO:0000313" key="2">
    <source>
        <dbReference type="EMBL" id="KKN22128.1"/>
    </source>
</evidence>
<dbReference type="PANTHER" id="PTHR24023:SF1112">
    <property type="entry name" value="COL_CUTICLE_N DOMAIN-CONTAINING PROTEIN-RELATED"/>
    <property type="match status" value="1"/>
</dbReference>
<dbReference type="GO" id="GO:0030020">
    <property type="term" value="F:extracellular matrix structural constituent conferring tensile strength"/>
    <property type="evidence" value="ECO:0007669"/>
    <property type="project" value="TreeGrafter"/>
</dbReference>
<feature type="non-terminal residue" evidence="2">
    <location>
        <position position="1"/>
    </location>
</feature>
<reference evidence="2" key="1">
    <citation type="journal article" date="2015" name="Nature">
        <title>Complex archaea that bridge the gap between prokaryotes and eukaryotes.</title>
        <authorList>
            <person name="Spang A."/>
            <person name="Saw J.H."/>
            <person name="Jorgensen S.L."/>
            <person name="Zaremba-Niedzwiedzka K."/>
            <person name="Martijn J."/>
            <person name="Lind A.E."/>
            <person name="van Eijk R."/>
            <person name="Schleper C."/>
            <person name="Guy L."/>
            <person name="Ettema T.J."/>
        </authorList>
    </citation>
    <scope>NUCLEOTIDE SEQUENCE</scope>
</reference>
<dbReference type="GO" id="GO:0005615">
    <property type="term" value="C:extracellular space"/>
    <property type="evidence" value="ECO:0007669"/>
    <property type="project" value="TreeGrafter"/>
</dbReference>
<name>A0A0F9RY51_9ZZZZ</name>
<gene>
    <name evidence="2" type="ORF">LCGC14_0918200</name>
</gene>
<dbReference type="InterPro" id="IPR050149">
    <property type="entry name" value="Collagen_superfamily"/>
</dbReference>
<feature type="compositionally biased region" description="Low complexity" evidence="1">
    <location>
        <begin position="23"/>
        <end position="56"/>
    </location>
</feature>
<dbReference type="AlphaFoldDB" id="A0A0F9RY51"/>
<evidence type="ECO:0000256" key="1">
    <source>
        <dbReference type="SAM" id="MobiDB-lite"/>
    </source>
</evidence>
<comment type="caution">
    <text evidence="2">The sequence shown here is derived from an EMBL/GenBank/DDBJ whole genome shotgun (WGS) entry which is preliminary data.</text>
</comment>
<dbReference type="InterPro" id="IPR008160">
    <property type="entry name" value="Collagen"/>
</dbReference>
<dbReference type="EMBL" id="LAZR01003090">
    <property type="protein sequence ID" value="KKN22128.1"/>
    <property type="molecule type" value="Genomic_DNA"/>
</dbReference>
<accession>A0A0F9RY51</accession>
<organism evidence="2">
    <name type="scientific">marine sediment metagenome</name>
    <dbReference type="NCBI Taxonomy" id="412755"/>
    <lineage>
        <taxon>unclassified sequences</taxon>
        <taxon>metagenomes</taxon>
        <taxon>ecological metagenomes</taxon>
    </lineage>
</organism>